<dbReference type="PROSITE" id="PS50048">
    <property type="entry name" value="ZN2_CY6_FUNGAL_2"/>
    <property type="match status" value="1"/>
</dbReference>
<feature type="compositionally biased region" description="Polar residues" evidence="6">
    <location>
        <begin position="132"/>
        <end position="148"/>
    </location>
</feature>
<feature type="compositionally biased region" description="Polar residues" evidence="6">
    <location>
        <begin position="1"/>
        <end position="10"/>
    </location>
</feature>
<evidence type="ECO:0000259" key="7">
    <source>
        <dbReference type="PROSITE" id="PS50048"/>
    </source>
</evidence>
<proteinExistence type="predicted"/>
<feature type="region of interest" description="Disordered" evidence="6">
    <location>
        <begin position="300"/>
        <end position="389"/>
    </location>
</feature>
<feature type="region of interest" description="Disordered" evidence="6">
    <location>
        <begin position="1"/>
        <end position="73"/>
    </location>
</feature>
<keyword evidence="3" id="KW-0805">Transcription regulation</keyword>
<dbReference type="EMBL" id="KB445793">
    <property type="protein sequence ID" value="EMD39928.1"/>
    <property type="molecule type" value="Genomic_DNA"/>
</dbReference>
<feature type="compositionally biased region" description="Low complexity" evidence="6">
    <location>
        <begin position="313"/>
        <end position="326"/>
    </location>
</feature>
<evidence type="ECO:0000256" key="4">
    <source>
        <dbReference type="ARBA" id="ARBA00023163"/>
    </source>
</evidence>
<dbReference type="CDD" id="cd12148">
    <property type="entry name" value="fungal_TF_MHR"/>
    <property type="match status" value="1"/>
</dbReference>
<keyword evidence="5" id="KW-0539">Nucleus</keyword>
<evidence type="ECO:0000256" key="5">
    <source>
        <dbReference type="ARBA" id="ARBA00023242"/>
    </source>
</evidence>
<dbReference type="Proteomes" id="UP000016930">
    <property type="component" value="Unassembled WGS sequence"/>
</dbReference>
<feature type="region of interest" description="Disordered" evidence="6">
    <location>
        <begin position="193"/>
        <end position="287"/>
    </location>
</feature>
<organism evidence="8 9">
    <name type="scientific">Ceriporiopsis subvermispora (strain B)</name>
    <name type="common">White-rot fungus</name>
    <name type="synonym">Gelatoporia subvermispora</name>
    <dbReference type="NCBI Taxonomy" id="914234"/>
    <lineage>
        <taxon>Eukaryota</taxon>
        <taxon>Fungi</taxon>
        <taxon>Dikarya</taxon>
        <taxon>Basidiomycota</taxon>
        <taxon>Agaricomycotina</taxon>
        <taxon>Agaricomycetes</taxon>
        <taxon>Polyporales</taxon>
        <taxon>Gelatoporiaceae</taxon>
        <taxon>Gelatoporia</taxon>
    </lineage>
</organism>
<dbReference type="Gene3D" id="4.10.240.10">
    <property type="entry name" value="Zn(2)-C6 fungal-type DNA-binding domain"/>
    <property type="match status" value="1"/>
</dbReference>
<feature type="region of interest" description="Disordered" evidence="6">
    <location>
        <begin position="129"/>
        <end position="166"/>
    </location>
</feature>
<dbReference type="CDD" id="cd00067">
    <property type="entry name" value="GAL4"/>
    <property type="match status" value="1"/>
</dbReference>
<dbReference type="AlphaFoldDB" id="M2QSD0"/>
<dbReference type="PANTHER" id="PTHR47338">
    <property type="entry name" value="ZN(II)2CYS6 TRANSCRIPTION FACTOR (EUROFUNG)-RELATED"/>
    <property type="match status" value="1"/>
</dbReference>
<dbReference type="InterPro" id="IPR036864">
    <property type="entry name" value="Zn2-C6_fun-type_DNA-bd_sf"/>
</dbReference>
<evidence type="ECO:0000256" key="3">
    <source>
        <dbReference type="ARBA" id="ARBA00023015"/>
    </source>
</evidence>
<dbReference type="GO" id="GO:0008270">
    <property type="term" value="F:zinc ion binding"/>
    <property type="evidence" value="ECO:0007669"/>
    <property type="project" value="InterPro"/>
</dbReference>
<keyword evidence="4" id="KW-0804">Transcription</keyword>
<evidence type="ECO:0000256" key="2">
    <source>
        <dbReference type="ARBA" id="ARBA00022723"/>
    </source>
</evidence>
<dbReference type="GO" id="GO:0000981">
    <property type="term" value="F:DNA-binding transcription factor activity, RNA polymerase II-specific"/>
    <property type="evidence" value="ECO:0007669"/>
    <property type="project" value="InterPro"/>
</dbReference>
<keyword evidence="9" id="KW-1185">Reference proteome</keyword>
<evidence type="ECO:0000256" key="1">
    <source>
        <dbReference type="ARBA" id="ARBA00004123"/>
    </source>
</evidence>
<comment type="subcellular location">
    <subcellularLocation>
        <location evidence="1">Nucleus</location>
    </subcellularLocation>
</comment>
<feature type="domain" description="Zn(2)-C6 fungal-type" evidence="7">
    <location>
        <begin position="178"/>
        <end position="211"/>
    </location>
</feature>
<evidence type="ECO:0000256" key="6">
    <source>
        <dbReference type="SAM" id="MobiDB-lite"/>
    </source>
</evidence>
<dbReference type="OrthoDB" id="2123952at2759"/>
<dbReference type="GO" id="GO:0005634">
    <property type="term" value="C:nucleus"/>
    <property type="evidence" value="ECO:0007669"/>
    <property type="project" value="UniProtKB-SubCell"/>
</dbReference>
<evidence type="ECO:0000313" key="8">
    <source>
        <dbReference type="EMBL" id="EMD39928.1"/>
    </source>
</evidence>
<dbReference type="Pfam" id="PF00172">
    <property type="entry name" value="Zn_clus"/>
    <property type="match status" value="1"/>
</dbReference>
<dbReference type="InterPro" id="IPR050815">
    <property type="entry name" value="TF_fung"/>
</dbReference>
<dbReference type="STRING" id="914234.M2QSD0"/>
<name>M2QSD0_CERS8</name>
<sequence length="927" mass="102478">MATGPLSLSDSDPEGSGYSQDELSGFQHAHYLSRSPEAHTHTNTYAPHVPVPPPSAYHHTVNDPRVPVAQHYGTSPLPYPTNVSYAEAQPPYFTPQNALGASTSQDVTVRGYTNMQGFASAPYALPVADTDVPQSEPRSTTPAASQSGRGRREKPRIELAADQPLTTQGKPRVRVFVACVQCRSRKIRCDGAKPMCHNCSRRTDSDGQCTYDASPKRRGPDKYPGARQRMTSGGGAADRPRRRTRRREPSGDPSAGVTAASTQGADEGTSQHHSDLPFGQSQQTHPGGLTFIQESFVPHLKRDFQPPPPHIPAPHSFSPAPSISSPTIVGRHRGDAGVPYPPSYYDSEARPSYQYGAPLGSDSHASQSGIAPYSVQRDSGPRDVKPTIAPEPSLQFTRETWWDALLSLYSVPLGQPCSRLAPLTPGARESVTQRVAADLQGLFRSSMYWFSFLHLPRFFGRMLDPTQRPALQPSLILSTLALATFMRSAEERNGQAALMRDRALRLMEEAQGALEASVAAGWIDTALVQASWMIAFFEISAHPHHSTARVQSSMQRLDSLIEMLQITQLDRDDPRVSAAGLRTDVPAGRHQHSRASWAPTYPSGIAPAPHPPPVCACQAYTLGQGWPQSSELAPRWTMTPLWREDWSEGEVRKEECRRVVWSTVTLAAGHSNYTAVNPEIPPLDLHIMDAANYALLLPGESLAQPNGSPDTHALFRESVWALYMQVMQLWHSCLRVRGNGDISDADKAQFAVNAWLSLDAIEDALGRHTCGAERAFLFQGREYIFNTRMCISYEFQRYIPQITANTNPYFHRRHAEDWLNHQAAIVKRSVANLQPAGGQTPTLLSKRPLFIFWFMSQISRSLSLWQCDQTLTLALEVATSLLIPVDYLMVLWPCQEQRRRYHVLRNRLADACRVAGLPPPPAYGAPR</sequence>
<dbReference type="PANTHER" id="PTHR47338:SF5">
    <property type="entry name" value="ZN(II)2CYS6 TRANSCRIPTION FACTOR (EUROFUNG)"/>
    <property type="match status" value="1"/>
</dbReference>
<protein>
    <recommendedName>
        <fullName evidence="7">Zn(2)-C6 fungal-type domain-containing protein</fullName>
    </recommendedName>
</protein>
<keyword evidence="2" id="KW-0479">Metal-binding</keyword>
<dbReference type="HOGENOM" id="CLU_010791_0_0_1"/>
<gene>
    <name evidence="8" type="ORF">CERSUDRAFT_112173</name>
</gene>
<accession>M2QSD0</accession>
<reference evidence="8 9" key="1">
    <citation type="journal article" date="2012" name="Proc. Natl. Acad. Sci. U.S.A.">
        <title>Comparative genomics of Ceriporiopsis subvermispora and Phanerochaete chrysosporium provide insight into selective ligninolysis.</title>
        <authorList>
            <person name="Fernandez-Fueyo E."/>
            <person name="Ruiz-Duenas F.J."/>
            <person name="Ferreira P."/>
            <person name="Floudas D."/>
            <person name="Hibbett D.S."/>
            <person name="Canessa P."/>
            <person name="Larrondo L.F."/>
            <person name="James T.Y."/>
            <person name="Seelenfreund D."/>
            <person name="Lobos S."/>
            <person name="Polanco R."/>
            <person name="Tello M."/>
            <person name="Honda Y."/>
            <person name="Watanabe T."/>
            <person name="Watanabe T."/>
            <person name="Ryu J.S."/>
            <person name="Kubicek C.P."/>
            <person name="Schmoll M."/>
            <person name="Gaskell J."/>
            <person name="Hammel K.E."/>
            <person name="St John F.J."/>
            <person name="Vanden Wymelenberg A."/>
            <person name="Sabat G."/>
            <person name="Splinter BonDurant S."/>
            <person name="Syed K."/>
            <person name="Yadav J.S."/>
            <person name="Doddapaneni H."/>
            <person name="Subramanian V."/>
            <person name="Lavin J.L."/>
            <person name="Oguiza J.A."/>
            <person name="Perez G."/>
            <person name="Pisabarro A.G."/>
            <person name="Ramirez L."/>
            <person name="Santoyo F."/>
            <person name="Master E."/>
            <person name="Coutinho P.M."/>
            <person name="Henrissat B."/>
            <person name="Lombard V."/>
            <person name="Magnuson J.K."/>
            <person name="Kuees U."/>
            <person name="Hori C."/>
            <person name="Igarashi K."/>
            <person name="Samejima M."/>
            <person name="Held B.W."/>
            <person name="Barry K.W."/>
            <person name="LaButti K.M."/>
            <person name="Lapidus A."/>
            <person name="Lindquist E.A."/>
            <person name="Lucas S.M."/>
            <person name="Riley R."/>
            <person name="Salamov A.A."/>
            <person name="Hoffmeister D."/>
            <person name="Schwenk D."/>
            <person name="Hadar Y."/>
            <person name="Yarden O."/>
            <person name="de Vries R.P."/>
            <person name="Wiebenga A."/>
            <person name="Stenlid J."/>
            <person name="Eastwood D."/>
            <person name="Grigoriev I.V."/>
            <person name="Berka R.M."/>
            <person name="Blanchette R.A."/>
            <person name="Kersten P."/>
            <person name="Martinez A.T."/>
            <person name="Vicuna R."/>
            <person name="Cullen D."/>
        </authorList>
    </citation>
    <scope>NUCLEOTIDE SEQUENCE [LARGE SCALE GENOMIC DNA]</scope>
    <source>
        <strain evidence="8 9">B</strain>
    </source>
</reference>
<evidence type="ECO:0000313" key="9">
    <source>
        <dbReference type="Proteomes" id="UP000016930"/>
    </source>
</evidence>
<dbReference type="InterPro" id="IPR001138">
    <property type="entry name" value="Zn2Cys6_DnaBD"/>
</dbReference>
<dbReference type="SUPFAM" id="SSF57701">
    <property type="entry name" value="Zn2/Cys6 DNA-binding domain"/>
    <property type="match status" value="1"/>
</dbReference>
<dbReference type="SMART" id="SM00066">
    <property type="entry name" value="GAL4"/>
    <property type="match status" value="1"/>
</dbReference>